<dbReference type="AlphaFoldDB" id="A0A1M6B9R1"/>
<evidence type="ECO:0000256" key="4">
    <source>
        <dbReference type="ARBA" id="ARBA00022452"/>
    </source>
</evidence>
<evidence type="ECO:0000256" key="7">
    <source>
        <dbReference type="ARBA" id="ARBA00023237"/>
    </source>
</evidence>
<dbReference type="InterPro" id="IPR051906">
    <property type="entry name" value="TolC-like"/>
</dbReference>
<dbReference type="GO" id="GO:0015562">
    <property type="term" value="F:efflux transmembrane transporter activity"/>
    <property type="evidence" value="ECO:0007669"/>
    <property type="project" value="InterPro"/>
</dbReference>
<keyword evidence="5" id="KW-0812">Transmembrane</keyword>
<protein>
    <submittedName>
        <fullName evidence="9">Outer membrane protein, adhesin transport system</fullName>
    </submittedName>
</protein>
<evidence type="ECO:0000256" key="1">
    <source>
        <dbReference type="ARBA" id="ARBA00004442"/>
    </source>
</evidence>
<dbReference type="InterPro" id="IPR003423">
    <property type="entry name" value="OMP_efflux"/>
</dbReference>
<feature type="signal peptide" evidence="8">
    <location>
        <begin position="1"/>
        <end position="24"/>
    </location>
</feature>
<keyword evidence="10" id="KW-1185">Reference proteome</keyword>
<dbReference type="Proteomes" id="UP000184226">
    <property type="component" value="Unassembled WGS sequence"/>
</dbReference>
<keyword evidence="7" id="KW-0998">Cell outer membrane</keyword>
<sequence length="490" mass="54366">MHLRKTLNVAALAATATFVNVAWAQSSSLEQSVEKTVLSNPEVRARFQDFQSTLEGQNVVNGGLLPQVTAQGWTGREWRGSTSEDESAHWGRSGYSLQLRQLLFDGFSTINNVKQLGFEKLSGYYELLATVDNLAIEAANAHLDVQRYREMEHLARDNFGVHETTLKQLRERQESGVGRGVDLEQANGRLALAQSNLMTESNNLNDVNQRYRRVVGEYPPATLLDAPDVSGFLPKDPKDFMGSLRGNPSILAKQALVQAAQAGVSSAKGRHAPTLELQAATGKDRAQPGTPYRDAQSSNVQLVLSYNLFRGGADQARVRQTTAQSYAARDVRDYTCRNVQQDLSVAWNNIIKLREQLPFLREHEMATAKVRTAYMQQFQIGQRSLLDLLDTENELFDSRRALANAVFDLKKAEYRWLALSHQVLPAIAISQPYNDAPEEAAGLDFPEESLTACLTPAPDTSNLKPVALEYRNGMLPPVIKTTVPGNRQIQ</sequence>
<dbReference type="InterPro" id="IPR010130">
    <property type="entry name" value="T1SS_OMP_TolC"/>
</dbReference>
<dbReference type="NCBIfam" id="TIGR01844">
    <property type="entry name" value="type_I_sec_TolC"/>
    <property type="match status" value="1"/>
</dbReference>
<keyword evidence="6" id="KW-0472">Membrane</keyword>
<dbReference type="STRING" id="658167.SAMN04488135_12434"/>
<dbReference type="EMBL" id="FQXE01000024">
    <property type="protein sequence ID" value="SHI45426.1"/>
    <property type="molecule type" value="Genomic_DNA"/>
</dbReference>
<keyword evidence="3" id="KW-0813">Transport</keyword>
<dbReference type="SUPFAM" id="SSF56954">
    <property type="entry name" value="Outer membrane efflux proteins (OEP)"/>
    <property type="match status" value="1"/>
</dbReference>
<dbReference type="GO" id="GO:1990281">
    <property type="term" value="C:efflux pump complex"/>
    <property type="evidence" value="ECO:0007669"/>
    <property type="project" value="TreeGrafter"/>
</dbReference>
<dbReference type="Pfam" id="PF02321">
    <property type="entry name" value="OEP"/>
    <property type="match status" value="2"/>
</dbReference>
<evidence type="ECO:0000256" key="3">
    <source>
        <dbReference type="ARBA" id="ARBA00022448"/>
    </source>
</evidence>
<feature type="chain" id="PRO_5012070470" evidence="8">
    <location>
        <begin position="25"/>
        <end position="490"/>
    </location>
</feature>
<evidence type="ECO:0000256" key="5">
    <source>
        <dbReference type="ARBA" id="ARBA00022692"/>
    </source>
</evidence>
<evidence type="ECO:0000313" key="10">
    <source>
        <dbReference type="Proteomes" id="UP000184226"/>
    </source>
</evidence>
<dbReference type="GO" id="GO:0015288">
    <property type="term" value="F:porin activity"/>
    <property type="evidence" value="ECO:0007669"/>
    <property type="project" value="TreeGrafter"/>
</dbReference>
<gene>
    <name evidence="9" type="ORF">SAMN04488135_12434</name>
</gene>
<accession>A0A1M6B9R1</accession>
<evidence type="ECO:0000256" key="2">
    <source>
        <dbReference type="ARBA" id="ARBA00007613"/>
    </source>
</evidence>
<proteinExistence type="inferred from homology"/>
<dbReference type="Gene3D" id="1.20.1600.10">
    <property type="entry name" value="Outer membrane efflux proteins (OEP)"/>
    <property type="match status" value="1"/>
</dbReference>
<comment type="similarity">
    <text evidence="2">Belongs to the outer membrane factor (OMF) (TC 1.B.17) family.</text>
</comment>
<dbReference type="PANTHER" id="PTHR30026:SF22">
    <property type="entry name" value="OUTER MEMBRANE EFFLUX PROTEIN"/>
    <property type="match status" value="1"/>
</dbReference>
<keyword evidence="8" id="KW-0732">Signal</keyword>
<comment type="subcellular location">
    <subcellularLocation>
        <location evidence="1">Cell outer membrane</location>
    </subcellularLocation>
</comment>
<dbReference type="PANTHER" id="PTHR30026">
    <property type="entry name" value="OUTER MEMBRANE PROTEIN TOLC"/>
    <property type="match status" value="1"/>
</dbReference>
<dbReference type="GO" id="GO:0009279">
    <property type="term" value="C:cell outer membrane"/>
    <property type="evidence" value="ECO:0007669"/>
    <property type="project" value="UniProtKB-SubCell"/>
</dbReference>
<reference evidence="9 10" key="1">
    <citation type="submission" date="2016-11" db="EMBL/GenBank/DDBJ databases">
        <authorList>
            <person name="Jaros S."/>
            <person name="Januszkiewicz K."/>
            <person name="Wedrychowicz H."/>
        </authorList>
    </citation>
    <scope>NUCLEOTIDE SEQUENCE [LARGE SCALE GENOMIC DNA]</scope>
    <source>
        <strain evidence="9 10">CGMCC 1.10190</strain>
    </source>
</reference>
<organism evidence="9 10">
    <name type="scientific">Pollutimonas bauzanensis</name>
    <dbReference type="NCBI Taxonomy" id="658167"/>
    <lineage>
        <taxon>Bacteria</taxon>
        <taxon>Pseudomonadati</taxon>
        <taxon>Pseudomonadota</taxon>
        <taxon>Betaproteobacteria</taxon>
        <taxon>Burkholderiales</taxon>
        <taxon>Alcaligenaceae</taxon>
        <taxon>Pollutimonas</taxon>
    </lineage>
</organism>
<dbReference type="OrthoDB" id="9814637at2"/>
<evidence type="ECO:0000313" key="9">
    <source>
        <dbReference type="EMBL" id="SHI45426.1"/>
    </source>
</evidence>
<evidence type="ECO:0000256" key="8">
    <source>
        <dbReference type="SAM" id="SignalP"/>
    </source>
</evidence>
<evidence type="ECO:0000256" key="6">
    <source>
        <dbReference type="ARBA" id="ARBA00023136"/>
    </source>
</evidence>
<dbReference type="RefSeq" id="WP_084136259.1">
    <property type="nucleotide sequence ID" value="NZ_FQXE01000024.1"/>
</dbReference>
<name>A0A1M6B9R1_9BURK</name>
<keyword evidence="4" id="KW-1134">Transmembrane beta strand</keyword>